<dbReference type="Proteomes" id="UP000001351">
    <property type="component" value="Chromosome"/>
</dbReference>
<dbReference type="HOGENOM" id="CLU_796137_0_0_7"/>
<dbReference type="eggNOG" id="COG0753">
    <property type="taxonomic scope" value="Bacteria"/>
</dbReference>
<proteinExistence type="predicted"/>
<dbReference type="RefSeq" id="WP_002617837.1">
    <property type="nucleotide sequence ID" value="NC_014623.1"/>
</dbReference>
<keyword evidence="3" id="KW-1185">Reference proteome</keyword>
<dbReference type="KEGG" id="sur:STAUR_4465"/>
<dbReference type="Gene3D" id="2.40.180.10">
    <property type="entry name" value="Catalase core domain"/>
    <property type="match status" value="1"/>
</dbReference>
<sequence length="349" mass="38816">MTNTHRRDFTSVRPSKNWKEVYLDGSPEKEKQQHEIWAQEHAAIQKMVGQQIGTIMRGQHASPLHSVRVVLEPYDGLPEFARQGFLKEKKILTGTARFSTGSSVPEKDDSHPGVRGLAVALRGPDGPRQDFLTVNMSWFFKNTSEVMTIVRAQAAASKAPSAQSKSTMLEVTAKALGAERAQFLLDRIGNQLAKPVYSLAAEDYFGTMPIRWGPYAVKPCFLSLNPAGQPSPTSPTYLRDGLKARLREQELAFELCLQFYEDDQRTPIEDLTNPWQVDAVPVARLTMPRQDLDAPAGTSREQAAEELSFSPWNTHGHEPVGEIGRARKSIYGLSAKTRGACMHMTPQVD</sequence>
<evidence type="ECO:0000313" key="1">
    <source>
        <dbReference type="EMBL" id="ADO72245.1"/>
    </source>
</evidence>
<protein>
    <submittedName>
        <fullName evidence="2">Putative peroxidase</fullName>
    </submittedName>
</protein>
<gene>
    <name evidence="1" type="ordered locus">STAUR_4465</name>
    <name evidence="2" type="ORF">STIAU_6695</name>
</gene>
<dbReference type="GO" id="GO:0020037">
    <property type="term" value="F:heme binding"/>
    <property type="evidence" value="ECO:0007669"/>
    <property type="project" value="InterPro"/>
</dbReference>
<accession>Q08S87</accession>
<reference evidence="2 4" key="1">
    <citation type="submission" date="2006-04" db="EMBL/GenBank/DDBJ databases">
        <authorList>
            <person name="Nierman W.C."/>
        </authorList>
    </citation>
    <scope>NUCLEOTIDE SEQUENCE [LARGE SCALE GENOMIC DNA]</scope>
    <source>
        <strain evidence="2 4">DW4/3-1</strain>
    </source>
</reference>
<dbReference type="Proteomes" id="UP000032702">
    <property type="component" value="Unassembled WGS sequence"/>
</dbReference>
<dbReference type="OrthoDB" id="9781066at2"/>
<dbReference type="STRING" id="378806.STAUR_4465"/>
<evidence type="ECO:0000313" key="3">
    <source>
        <dbReference type="Proteomes" id="UP000001351"/>
    </source>
</evidence>
<dbReference type="AlphaFoldDB" id="Q08S87"/>
<name>Q08S87_STIAD</name>
<dbReference type="GO" id="GO:0004601">
    <property type="term" value="F:peroxidase activity"/>
    <property type="evidence" value="ECO:0007669"/>
    <property type="project" value="UniProtKB-KW"/>
</dbReference>
<keyword evidence="2" id="KW-0575">Peroxidase</keyword>
<evidence type="ECO:0000313" key="2">
    <source>
        <dbReference type="EMBL" id="EAU63350.1"/>
    </source>
</evidence>
<dbReference type="SUPFAM" id="SSF56634">
    <property type="entry name" value="Heme-dependent catalase-like"/>
    <property type="match status" value="1"/>
</dbReference>
<evidence type="ECO:0000313" key="4">
    <source>
        <dbReference type="Proteomes" id="UP000032702"/>
    </source>
</evidence>
<dbReference type="EMBL" id="AAMD01000168">
    <property type="protein sequence ID" value="EAU63350.1"/>
    <property type="molecule type" value="Genomic_DNA"/>
</dbReference>
<reference evidence="1 3" key="2">
    <citation type="journal article" date="2011" name="Mol. Biol. Evol.">
        <title>Comparative genomic analysis of fruiting body formation in Myxococcales.</title>
        <authorList>
            <person name="Huntley S."/>
            <person name="Hamann N."/>
            <person name="Wegener-Feldbrugge S."/>
            <person name="Treuner-Lange A."/>
            <person name="Kube M."/>
            <person name="Reinhardt R."/>
            <person name="Klages S."/>
            <person name="Muller R."/>
            <person name="Ronning C.M."/>
            <person name="Nierman W.C."/>
            <person name="Sogaard-Andersen L."/>
        </authorList>
    </citation>
    <scope>NUCLEOTIDE SEQUENCE [LARGE SCALE GENOMIC DNA]</scope>
    <source>
        <strain evidence="1 3">DW4/3-1</strain>
    </source>
</reference>
<dbReference type="InterPro" id="IPR020835">
    <property type="entry name" value="Catalase_sf"/>
</dbReference>
<dbReference type="EMBL" id="CP002271">
    <property type="protein sequence ID" value="ADO72245.1"/>
    <property type="molecule type" value="Genomic_DNA"/>
</dbReference>
<keyword evidence="2" id="KW-0560">Oxidoreductase</keyword>
<organism evidence="2 4">
    <name type="scientific">Stigmatella aurantiaca (strain DW4/3-1)</name>
    <dbReference type="NCBI Taxonomy" id="378806"/>
    <lineage>
        <taxon>Bacteria</taxon>
        <taxon>Pseudomonadati</taxon>
        <taxon>Myxococcota</taxon>
        <taxon>Myxococcia</taxon>
        <taxon>Myxococcales</taxon>
        <taxon>Cystobacterineae</taxon>
        <taxon>Archangiaceae</taxon>
        <taxon>Stigmatella</taxon>
    </lineage>
</organism>